<keyword evidence="2" id="KW-1185">Reference proteome</keyword>
<proteinExistence type="predicted"/>
<dbReference type="EMBL" id="NBYY01000011">
    <property type="protein sequence ID" value="PCS23111.1"/>
    <property type="molecule type" value="Genomic_DNA"/>
</dbReference>
<comment type="caution">
    <text evidence="1">The sequence shown here is derived from an EMBL/GenBank/DDBJ whole genome shotgun (WGS) entry which is preliminary data.</text>
</comment>
<protein>
    <submittedName>
        <fullName evidence="1">Uncharacterized protein</fullName>
    </submittedName>
</protein>
<organism evidence="1 2">
    <name type="scientific">Candidatus Enterovibrio escicola</name>
    <dbReference type="NCBI Taxonomy" id="1927127"/>
    <lineage>
        <taxon>Bacteria</taxon>
        <taxon>Pseudomonadati</taxon>
        <taxon>Pseudomonadota</taxon>
        <taxon>Gammaproteobacteria</taxon>
        <taxon>Vibrionales</taxon>
        <taxon>Vibrionaceae</taxon>
        <taxon>Enterovibrio</taxon>
    </lineage>
</organism>
<evidence type="ECO:0000313" key="2">
    <source>
        <dbReference type="Proteomes" id="UP000219020"/>
    </source>
</evidence>
<reference evidence="2" key="1">
    <citation type="submission" date="2017-04" db="EMBL/GenBank/DDBJ databases">
        <title>Genome evolution of the luminous symbionts of deep sea anglerfish.</title>
        <authorList>
            <person name="Hendry T.A."/>
        </authorList>
    </citation>
    <scope>NUCLEOTIDE SEQUENCE [LARGE SCALE GENOMIC DNA]</scope>
</reference>
<gene>
    <name evidence="1" type="ORF">BTN49_1106</name>
</gene>
<sequence>MGDMPSALESFLGKQAKGLSVNSVSRFKQQWEAEDDQWRKCDLSKRRYIYI</sequence>
<evidence type="ECO:0000313" key="1">
    <source>
        <dbReference type="EMBL" id="PCS23111.1"/>
    </source>
</evidence>
<name>A0A2A5T4N7_9GAMM</name>
<accession>A0A2A5T4N7</accession>
<dbReference type="Proteomes" id="UP000219020">
    <property type="component" value="Unassembled WGS sequence"/>
</dbReference>
<dbReference type="AlphaFoldDB" id="A0A2A5T4N7"/>